<keyword evidence="2" id="KW-1185">Reference proteome</keyword>
<reference evidence="2" key="1">
    <citation type="submission" date="2017-03" db="EMBL/GenBank/DDBJ databases">
        <title>Phytopthora megakarya and P. palmivora, two closely related causual agents of cacao black pod achieved similar genome size and gene model numbers by different mechanisms.</title>
        <authorList>
            <person name="Ali S."/>
            <person name="Shao J."/>
            <person name="Larry D.J."/>
            <person name="Kronmiller B."/>
            <person name="Shen D."/>
            <person name="Strem M.D."/>
            <person name="Melnick R.L."/>
            <person name="Guiltinan M.J."/>
            <person name="Tyler B.M."/>
            <person name="Meinhardt L.W."/>
            <person name="Bailey B.A."/>
        </authorList>
    </citation>
    <scope>NUCLEOTIDE SEQUENCE [LARGE SCALE GENOMIC DNA]</scope>
    <source>
        <strain evidence="2">zdho120</strain>
    </source>
</reference>
<sequence length="155" mass="16669">MCTPPNGMVGSCLYCRSALSSFNHSDLDIMETSSMTRRSSGMKCLFRTACFSLIMKLARVRPPISVAALPVRAAFSTASSRCQLALKAWMASITRLLPVPPAPPRLFSANTIISVATMGTTTNSVFGIDATELLVEVTLEQRSCNASECDVLPMV</sequence>
<comment type="caution">
    <text evidence="1">The sequence shown here is derived from an EMBL/GenBank/DDBJ whole genome shotgun (WGS) entry which is preliminary data.</text>
</comment>
<evidence type="ECO:0000313" key="2">
    <source>
        <dbReference type="Proteomes" id="UP000198211"/>
    </source>
</evidence>
<name>A0A225UZM2_9STRA</name>
<accession>A0A225UZM2</accession>
<gene>
    <name evidence="1" type="ORF">PHMEG_00031009</name>
</gene>
<dbReference type="AlphaFoldDB" id="A0A225UZM2"/>
<dbReference type="EMBL" id="NBNE01009580">
    <property type="protein sequence ID" value="OWY98257.1"/>
    <property type="molecule type" value="Genomic_DNA"/>
</dbReference>
<evidence type="ECO:0000313" key="1">
    <source>
        <dbReference type="EMBL" id="OWY98257.1"/>
    </source>
</evidence>
<proteinExistence type="predicted"/>
<organism evidence="1 2">
    <name type="scientific">Phytophthora megakarya</name>
    <dbReference type="NCBI Taxonomy" id="4795"/>
    <lineage>
        <taxon>Eukaryota</taxon>
        <taxon>Sar</taxon>
        <taxon>Stramenopiles</taxon>
        <taxon>Oomycota</taxon>
        <taxon>Peronosporomycetes</taxon>
        <taxon>Peronosporales</taxon>
        <taxon>Peronosporaceae</taxon>
        <taxon>Phytophthora</taxon>
    </lineage>
</organism>
<dbReference type="Proteomes" id="UP000198211">
    <property type="component" value="Unassembled WGS sequence"/>
</dbReference>
<protein>
    <submittedName>
        <fullName evidence="1">Uncharacterized protein</fullName>
    </submittedName>
</protein>